<feature type="transmembrane region" description="Helical" evidence="9">
    <location>
        <begin position="89"/>
        <end position="113"/>
    </location>
</feature>
<gene>
    <name evidence="11" type="ORF">AMS68_004826</name>
</gene>
<feature type="transmembrane region" description="Helical" evidence="9">
    <location>
        <begin position="423"/>
        <end position="443"/>
    </location>
</feature>
<organism evidence="11 12">
    <name type="scientific">Peltaster fructicola</name>
    <dbReference type="NCBI Taxonomy" id="286661"/>
    <lineage>
        <taxon>Eukaryota</taxon>
        <taxon>Fungi</taxon>
        <taxon>Dikarya</taxon>
        <taxon>Ascomycota</taxon>
        <taxon>Pezizomycotina</taxon>
        <taxon>Dothideomycetes</taxon>
        <taxon>Dothideomycetes incertae sedis</taxon>
        <taxon>Peltaster</taxon>
    </lineage>
</organism>
<dbReference type="Proteomes" id="UP000503462">
    <property type="component" value="Chromosome 3"/>
</dbReference>
<evidence type="ECO:0000256" key="7">
    <source>
        <dbReference type="ARBA" id="ARBA00023303"/>
    </source>
</evidence>
<dbReference type="AlphaFoldDB" id="A0A6H0XXG4"/>
<proteinExistence type="predicted"/>
<feature type="compositionally biased region" description="Basic and acidic residues" evidence="8">
    <location>
        <begin position="725"/>
        <end position="735"/>
    </location>
</feature>
<feature type="transmembrane region" description="Helical" evidence="9">
    <location>
        <begin position="125"/>
        <end position="148"/>
    </location>
</feature>
<evidence type="ECO:0000256" key="2">
    <source>
        <dbReference type="ARBA" id="ARBA00022448"/>
    </source>
</evidence>
<dbReference type="Gene3D" id="1.10.287.70">
    <property type="match status" value="2"/>
</dbReference>
<protein>
    <recommendedName>
        <fullName evidence="10">Potassium channel domain-containing protein</fullName>
    </recommendedName>
</protein>
<feature type="transmembrane region" description="Helical" evidence="9">
    <location>
        <begin position="211"/>
        <end position="229"/>
    </location>
</feature>
<keyword evidence="6 9" id="KW-0472">Membrane</keyword>
<dbReference type="PANTHER" id="PTHR11003">
    <property type="entry name" value="POTASSIUM CHANNEL, SUBFAMILY K"/>
    <property type="match status" value="1"/>
</dbReference>
<keyword evidence="3 9" id="KW-0812">Transmembrane</keyword>
<evidence type="ECO:0000256" key="9">
    <source>
        <dbReference type="SAM" id="Phobius"/>
    </source>
</evidence>
<dbReference type="EMBL" id="CP051141">
    <property type="protein sequence ID" value="QIW99308.1"/>
    <property type="molecule type" value="Genomic_DNA"/>
</dbReference>
<evidence type="ECO:0000256" key="4">
    <source>
        <dbReference type="ARBA" id="ARBA00022989"/>
    </source>
</evidence>
<keyword evidence="7" id="KW-0407">Ion channel</keyword>
<evidence type="ECO:0000256" key="3">
    <source>
        <dbReference type="ARBA" id="ARBA00022692"/>
    </source>
</evidence>
<comment type="subcellular location">
    <subcellularLocation>
        <location evidence="1">Membrane</location>
        <topology evidence="1">Multi-pass membrane protein</topology>
    </subcellularLocation>
</comment>
<feature type="region of interest" description="Disordered" evidence="8">
    <location>
        <begin position="1"/>
        <end position="33"/>
    </location>
</feature>
<feature type="transmembrane region" description="Helical" evidence="9">
    <location>
        <begin position="48"/>
        <end position="69"/>
    </location>
</feature>
<keyword evidence="5" id="KW-0406">Ion transport</keyword>
<dbReference type="InterPro" id="IPR013099">
    <property type="entry name" value="K_chnl_dom"/>
</dbReference>
<evidence type="ECO:0000256" key="8">
    <source>
        <dbReference type="SAM" id="MobiDB-lite"/>
    </source>
</evidence>
<dbReference type="GO" id="GO:0030322">
    <property type="term" value="P:stabilization of membrane potential"/>
    <property type="evidence" value="ECO:0007669"/>
    <property type="project" value="TreeGrafter"/>
</dbReference>
<evidence type="ECO:0000313" key="12">
    <source>
        <dbReference type="Proteomes" id="UP000503462"/>
    </source>
</evidence>
<feature type="transmembrane region" description="Helical" evidence="9">
    <location>
        <begin position="168"/>
        <end position="191"/>
    </location>
</feature>
<name>A0A6H0XXG4_9PEZI</name>
<dbReference type="GO" id="GO:0005886">
    <property type="term" value="C:plasma membrane"/>
    <property type="evidence" value="ECO:0007669"/>
    <property type="project" value="TreeGrafter"/>
</dbReference>
<evidence type="ECO:0000256" key="5">
    <source>
        <dbReference type="ARBA" id="ARBA00023065"/>
    </source>
</evidence>
<keyword evidence="4 9" id="KW-1133">Transmembrane helix</keyword>
<reference evidence="11 12" key="1">
    <citation type="journal article" date="2016" name="Sci. Rep.">
        <title>Peltaster fructicola genome reveals evolution from an invasive phytopathogen to an ectophytic parasite.</title>
        <authorList>
            <person name="Xu C."/>
            <person name="Chen H."/>
            <person name="Gleason M.L."/>
            <person name="Xu J.R."/>
            <person name="Liu H."/>
            <person name="Zhang R."/>
            <person name="Sun G."/>
        </authorList>
    </citation>
    <scope>NUCLEOTIDE SEQUENCE [LARGE SCALE GENOMIC DNA]</scope>
    <source>
        <strain evidence="11 12">LNHT1506</strain>
    </source>
</reference>
<dbReference type="GO" id="GO:0015271">
    <property type="term" value="F:outward rectifier potassium channel activity"/>
    <property type="evidence" value="ECO:0007669"/>
    <property type="project" value="TreeGrafter"/>
</dbReference>
<dbReference type="InterPro" id="IPR003280">
    <property type="entry name" value="2pore_dom_K_chnl"/>
</dbReference>
<feature type="transmembrane region" description="Helical" evidence="9">
    <location>
        <begin position="362"/>
        <end position="382"/>
    </location>
</feature>
<accession>A0A6H0XXG4</accession>
<evidence type="ECO:0000259" key="10">
    <source>
        <dbReference type="Pfam" id="PF07885"/>
    </source>
</evidence>
<dbReference type="OrthoDB" id="297496at2759"/>
<feature type="domain" description="Potassium channel" evidence="10">
    <location>
        <begin position="372"/>
        <end position="447"/>
    </location>
</feature>
<dbReference type="SUPFAM" id="SSF81324">
    <property type="entry name" value="Voltage-gated potassium channels"/>
    <property type="match status" value="2"/>
</dbReference>
<feature type="transmembrane region" description="Helical" evidence="9">
    <location>
        <begin position="394"/>
        <end position="411"/>
    </location>
</feature>
<feature type="region of interest" description="Disordered" evidence="8">
    <location>
        <begin position="708"/>
        <end position="742"/>
    </location>
</feature>
<keyword evidence="2" id="KW-0813">Transport</keyword>
<dbReference type="GO" id="GO:0022841">
    <property type="term" value="F:potassium ion leak channel activity"/>
    <property type="evidence" value="ECO:0007669"/>
    <property type="project" value="TreeGrafter"/>
</dbReference>
<feature type="transmembrane region" description="Helical" evidence="9">
    <location>
        <begin position="266"/>
        <end position="289"/>
    </location>
</feature>
<sequence length="742" mass="83072">MSAADTGNEGRIKQAAQQADQDQDQDGSTTQDYTDSGEYWTWSTLSPLLAGTFGPMATAFSICALVYGWREYLPPGTVEADASALSDPHWLIAINALSLAAALAGNLALLLNMAARLRFTIAQPITIGGFYLASVLLIADMAALTSSGDYRIDWAPAEPSQSHTLTSAFYYATFAAGLYFIIASLMCLTVYGANKRYYDKSFSLSRSQRTLMLQTMSFFIYLLLGALVWSKIEGWKYLDAVYWADTTLLTVGTGDFYPQTAVGQGLLFPFAIGGILILGLVVGSIRTLVLERGEEKMAAKITEKRRDTAINHVDVKHQTIKIGILAKAQFVIKPNMLPAHRRGEEFQIMRKVQLLAERERRYMALAMSGFFTCVLWFIGAVIFARAEVDQDLEYLDWLFFSYVSLLTIGYGTPAPTSNFGKAFFVFWSLLAVPSLTILISNMGDTVVKGVQDLTDLIASITVLPGDKGFRATLKLLIKRLSPDLKPMRFTGPGVFGDWPTTSGKKMTPATDWENHILDRLADRMSSHITPTELKNQKAAFADESLPGNELDRDIGFYHYVLSREIRDVMKDLGASPPKKYSWGDWEYFIKLMGNDLAAQEEDHSEFPGQDIPDLLVPDHLAVHRSPTDTSLGSPKLTHVGRDEREALQNTHTWKMPWSWLSNESPLMCARNESEWIMERLSAALERELNRTRRGYRRKPPISYRELSKYLLEKDSDATTENPEDEKEKTENDKLQRAALSED</sequence>
<dbReference type="Pfam" id="PF07885">
    <property type="entry name" value="Ion_trans_2"/>
    <property type="match status" value="2"/>
</dbReference>
<feature type="domain" description="Potassium channel" evidence="10">
    <location>
        <begin position="219"/>
        <end position="289"/>
    </location>
</feature>
<evidence type="ECO:0000256" key="6">
    <source>
        <dbReference type="ARBA" id="ARBA00023136"/>
    </source>
</evidence>
<evidence type="ECO:0000313" key="11">
    <source>
        <dbReference type="EMBL" id="QIW99308.1"/>
    </source>
</evidence>
<dbReference type="PANTHER" id="PTHR11003:SF291">
    <property type="entry name" value="IP11374P"/>
    <property type="match status" value="1"/>
</dbReference>
<evidence type="ECO:0000256" key="1">
    <source>
        <dbReference type="ARBA" id="ARBA00004141"/>
    </source>
</evidence>
<keyword evidence="12" id="KW-1185">Reference proteome</keyword>